<reference evidence="1" key="2">
    <citation type="submission" date="2025-03" db="EMBL/GenBank/DDBJ databases">
        <authorList>
            <consortium name="ELIXIR-Norway"/>
            <consortium name="Elixir Norway"/>
        </authorList>
    </citation>
    <scope>NUCLEOTIDE SEQUENCE</scope>
</reference>
<accession>A0AC59Y2Q9</accession>
<sequence>MQLGIHVCFPVVSTHSCPSTLHPTATHPWLQSSSGILKIATTTRPHPTPEHACVSAHSHTYRYTHRSLEPLDLSSSAKMEKYLLWRQNKQHFQISRTTVILSINCKQNRTLEFTTTIIKPCHRLPGL</sequence>
<evidence type="ECO:0000313" key="1">
    <source>
        <dbReference type="EMBL" id="CAM9312682.1"/>
    </source>
</evidence>
<proteinExistence type="predicted"/>
<name>A0AC59Y2Q9_RANTA</name>
<dbReference type="Proteomes" id="UP001162501">
    <property type="component" value="Chromosome 1"/>
</dbReference>
<evidence type="ECO:0000313" key="2">
    <source>
        <dbReference type="Proteomes" id="UP001162501"/>
    </source>
</evidence>
<dbReference type="EMBL" id="OX596085">
    <property type="protein sequence ID" value="CAM9312682.1"/>
    <property type="molecule type" value="Genomic_DNA"/>
</dbReference>
<gene>
    <name evidence="1" type="ORF">MRATA1EN22A_LOCUS810</name>
</gene>
<protein>
    <submittedName>
        <fullName evidence="1">Uncharacterized protein</fullName>
    </submittedName>
</protein>
<reference evidence="1" key="1">
    <citation type="submission" date="2023-05" db="EMBL/GenBank/DDBJ databases">
        <authorList>
            <consortium name="ELIXIR-Norway"/>
        </authorList>
    </citation>
    <scope>NUCLEOTIDE SEQUENCE</scope>
</reference>
<organism evidence="1 2">
    <name type="scientific">Rangifer tarandus platyrhynchus</name>
    <name type="common">Svalbard reindeer</name>
    <dbReference type="NCBI Taxonomy" id="3082113"/>
    <lineage>
        <taxon>Eukaryota</taxon>
        <taxon>Metazoa</taxon>
        <taxon>Chordata</taxon>
        <taxon>Craniata</taxon>
        <taxon>Vertebrata</taxon>
        <taxon>Euteleostomi</taxon>
        <taxon>Mammalia</taxon>
        <taxon>Eutheria</taxon>
        <taxon>Laurasiatheria</taxon>
        <taxon>Artiodactyla</taxon>
        <taxon>Ruminantia</taxon>
        <taxon>Pecora</taxon>
        <taxon>Cervidae</taxon>
        <taxon>Odocoileinae</taxon>
        <taxon>Rangifer</taxon>
    </lineage>
</organism>